<keyword evidence="6 9" id="KW-0067">ATP-binding</keyword>
<keyword evidence="2" id="KW-0723">Serine/threonine-protein kinase</keyword>
<comment type="catalytic activity">
    <reaction evidence="7">
        <text>L-threonyl-[protein] + ATP = O-phospho-L-threonyl-[protein] + ADP + H(+)</text>
        <dbReference type="Rhea" id="RHEA:46608"/>
        <dbReference type="Rhea" id="RHEA-COMP:11060"/>
        <dbReference type="Rhea" id="RHEA-COMP:11605"/>
        <dbReference type="ChEBI" id="CHEBI:15378"/>
        <dbReference type="ChEBI" id="CHEBI:30013"/>
        <dbReference type="ChEBI" id="CHEBI:30616"/>
        <dbReference type="ChEBI" id="CHEBI:61977"/>
        <dbReference type="ChEBI" id="CHEBI:456216"/>
        <dbReference type="EC" id="2.7.11.1"/>
    </reaction>
</comment>
<dbReference type="InterPro" id="IPR011009">
    <property type="entry name" value="Kinase-like_dom_sf"/>
</dbReference>
<dbReference type="InterPro" id="IPR017441">
    <property type="entry name" value="Protein_kinase_ATP_BS"/>
</dbReference>
<sequence>MEAFLEEFQHLRIQLKEIKSATGIFDEDNVIGKGGFGKVYKGILSHSRGQGIVAFKRLDRYYGQGDLEFWKEIMILSRYTHENLISLLGFCDEDGEKILVYEHASHGSLDHHLGTSTLTWKQRLKICLAAARGLRYLHDPKETQIRVLHRDIKSSNILLDENWNAKVSDMGMSKIGPANQHHTLLVSNATGTLGYVDPLYMETSILTKESDIYSFGVVLFETLCGRLCFEYNNLHFQSLVPKWKKSYKENKLEDVIFQNIKEHMDQRSLEIFKEIAYRCLKKSRKKRPTIYQVVENLENARWLQEISEVVEQPIYYQEMSKTIPLIVYRSKEELKMLLSNGILVNGGKTWFWLNKKGEHCEMISAAECFIPTVSASPVYKYDGPVKSRFVVDHHTQFYWEFKTHVRAQFLSPHVTYRVNLVFDFNYTSMEYLGFNYILRGDTKSWTSYVVNKREDGWLMAELFVFTCERRNIDLEITFDCHCPLTIEGIEFQPLERVEHELFEDDDVDMQTISDSDTYWEQKLPSNYEDILKLSTHTVQCTTKKELYFILRKGFLINDGKEWFSLAKNGMCHMLSARVAFHKSEWSWLSLPRSRFIEVAFRPRGSFWIYCRSNMLSRQTTYATYLVYRLRKNQSEPLVKVSGGVFLGGPYSYENNYSWYIYLLCPQTPIIRGKYYENTHNPWKREKMKGLPQQRNDGWMEVQLWEFRTGTRDAKVWANLRLTLYGNMPRKGLIVQGIVFKPI</sequence>
<dbReference type="Gene3D" id="1.10.510.10">
    <property type="entry name" value="Transferase(Phosphotransferase) domain 1"/>
    <property type="match status" value="1"/>
</dbReference>
<name>A0AAU9PXR0_9ASTR</name>
<dbReference type="PANTHER" id="PTHR27003:SF338">
    <property type="entry name" value="TYROSINE-PROTEIN KINASE, NON-RECEPTOR JAK_TYK2-RELATED"/>
    <property type="match status" value="1"/>
</dbReference>
<keyword evidence="4 9" id="KW-0547">Nucleotide-binding</keyword>
<dbReference type="FunFam" id="1.10.510.10:FF:001023">
    <property type="entry name" value="Os07g0541700 protein"/>
    <property type="match status" value="1"/>
</dbReference>
<dbReference type="EMBL" id="CAKMRJ010005830">
    <property type="protein sequence ID" value="CAH1454684.1"/>
    <property type="molecule type" value="Genomic_DNA"/>
</dbReference>
<evidence type="ECO:0000259" key="10">
    <source>
        <dbReference type="PROSITE" id="PS50011"/>
    </source>
</evidence>
<dbReference type="PROSITE" id="PS00108">
    <property type="entry name" value="PROTEIN_KINASE_ST"/>
    <property type="match status" value="1"/>
</dbReference>
<dbReference type="GO" id="GO:0004674">
    <property type="term" value="F:protein serine/threonine kinase activity"/>
    <property type="evidence" value="ECO:0007669"/>
    <property type="project" value="UniProtKB-KW"/>
</dbReference>
<organism evidence="11 12">
    <name type="scientific">Lactuca virosa</name>
    <dbReference type="NCBI Taxonomy" id="75947"/>
    <lineage>
        <taxon>Eukaryota</taxon>
        <taxon>Viridiplantae</taxon>
        <taxon>Streptophyta</taxon>
        <taxon>Embryophyta</taxon>
        <taxon>Tracheophyta</taxon>
        <taxon>Spermatophyta</taxon>
        <taxon>Magnoliopsida</taxon>
        <taxon>eudicotyledons</taxon>
        <taxon>Gunneridae</taxon>
        <taxon>Pentapetalae</taxon>
        <taxon>asterids</taxon>
        <taxon>campanulids</taxon>
        <taxon>Asterales</taxon>
        <taxon>Asteraceae</taxon>
        <taxon>Cichorioideae</taxon>
        <taxon>Cichorieae</taxon>
        <taxon>Lactucinae</taxon>
        <taxon>Lactuca</taxon>
    </lineage>
</organism>
<dbReference type="EC" id="2.7.11.1" evidence="1"/>
<feature type="domain" description="Protein kinase" evidence="10">
    <location>
        <begin position="25"/>
        <end position="303"/>
    </location>
</feature>
<dbReference type="GO" id="GO:0004714">
    <property type="term" value="F:transmembrane receptor protein tyrosine kinase activity"/>
    <property type="evidence" value="ECO:0007669"/>
    <property type="project" value="InterPro"/>
</dbReference>
<dbReference type="GO" id="GO:0009506">
    <property type="term" value="C:plasmodesma"/>
    <property type="evidence" value="ECO:0007669"/>
    <property type="project" value="TreeGrafter"/>
</dbReference>
<dbReference type="Pfam" id="PF00069">
    <property type="entry name" value="Pkinase"/>
    <property type="match status" value="1"/>
</dbReference>
<comment type="caution">
    <text evidence="11">The sequence shown here is derived from an EMBL/GenBank/DDBJ whole genome shotgun (WGS) entry which is preliminary data.</text>
</comment>
<dbReference type="GO" id="GO:0005524">
    <property type="term" value="F:ATP binding"/>
    <property type="evidence" value="ECO:0007669"/>
    <property type="project" value="UniProtKB-UniRule"/>
</dbReference>
<dbReference type="GO" id="GO:0005886">
    <property type="term" value="C:plasma membrane"/>
    <property type="evidence" value="ECO:0007669"/>
    <property type="project" value="TreeGrafter"/>
</dbReference>
<accession>A0AAU9PXR0</accession>
<dbReference type="SMART" id="SM00220">
    <property type="entry name" value="S_TKc"/>
    <property type="match status" value="1"/>
</dbReference>
<dbReference type="Gene3D" id="3.30.200.20">
    <property type="entry name" value="Phosphorylase Kinase, domain 1"/>
    <property type="match status" value="1"/>
</dbReference>
<protein>
    <recommendedName>
        <fullName evidence="1">non-specific serine/threonine protein kinase</fullName>
        <ecNumber evidence="1">2.7.11.1</ecNumber>
    </recommendedName>
</protein>
<gene>
    <name evidence="11" type="ORF">LVIROSA_LOCUS39849</name>
</gene>
<keyword evidence="12" id="KW-1185">Reference proteome</keyword>
<evidence type="ECO:0000313" key="11">
    <source>
        <dbReference type="EMBL" id="CAH1454684.1"/>
    </source>
</evidence>
<dbReference type="PROSITE" id="PS50011">
    <property type="entry name" value="PROTEIN_KINASE_DOM"/>
    <property type="match status" value="1"/>
</dbReference>
<feature type="binding site" evidence="9">
    <location>
        <position position="56"/>
    </location>
    <ligand>
        <name>ATP</name>
        <dbReference type="ChEBI" id="CHEBI:30616"/>
    </ligand>
</feature>
<proteinExistence type="predicted"/>
<evidence type="ECO:0000256" key="8">
    <source>
        <dbReference type="ARBA" id="ARBA00048679"/>
    </source>
</evidence>
<dbReference type="AlphaFoldDB" id="A0AAU9PXR0"/>
<evidence type="ECO:0000256" key="3">
    <source>
        <dbReference type="ARBA" id="ARBA00022679"/>
    </source>
</evidence>
<dbReference type="Proteomes" id="UP001157418">
    <property type="component" value="Unassembled WGS sequence"/>
</dbReference>
<dbReference type="SUPFAM" id="SSF56112">
    <property type="entry name" value="Protein kinase-like (PK-like)"/>
    <property type="match status" value="1"/>
</dbReference>
<evidence type="ECO:0000256" key="2">
    <source>
        <dbReference type="ARBA" id="ARBA00022527"/>
    </source>
</evidence>
<dbReference type="InterPro" id="IPR008271">
    <property type="entry name" value="Ser/Thr_kinase_AS"/>
</dbReference>
<dbReference type="InterPro" id="IPR025886">
    <property type="entry name" value="PP2-like"/>
</dbReference>
<evidence type="ECO:0000256" key="6">
    <source>
        <dbReference type="ARBA" id="ARBA00022840"/>
    </source>
</evidence>
<evidence type="ECO:0000256" key="1">
    <source>
        <dbReference type="ARBA" id="ARBA00012513"/>
    </source>
</evidence>
<reference evidence="11 12" key="1">
    <citation type="submission" date="2022-01" db="EMBL/GenBank/DDBJ databases">
        <authorList>
            <person name="Xiong W."/>
            <person name="Schranz E."/>
        </authorList>
    </citation>
    <scope>NUCLEOTIDE SEQUENCE [LARGE SCALE GENOMIC DNA]</scope>
</reference>
<dbReference type="InterPro" id="IPR045272">
    <property type="entry name" value="ANXUR1/2-like"/>
</dbReference>
<dbReference type="Pfam" id="PF14299">
    <property type="entry name" value="PP2"/>
    <property type="match status" value="1"/>
</dbReference>
<keyword evidence="3" id="KW-0808">Transferase</keyword>
<dbReference type="PROSITE" id="PS00107">
    <property type="entry name" value="PROTEIN_KINASE_ATP"/>
    <property type="match status" value="1"/>
</dbReference>
<keyword evidence="5" id="KW-0418">Kinase</keyword>
<evidence type="ECO:0000256" key="7">
    <source>
        <dbReference type="ARBA" id="ARBA00047899"/>
    </source>
</evidence>
<dbReference type="InterPro" id="IPR000719">
    <property type="entry name" value="Prot_kinase_dom"/>
</dbReference>
<evidence type="ECO:0000256" key="9">
    <source>
        <dbReference type="PROSITE-ProRule" id="PRU10141"/>
    </source>
</evidence>
<evidence type="ECO:0000313" key="12">
    <source>
        <dbReference type="Proteomes" id="UP001157418"/>
    </source>
</evidence>
<evidence type="ECO:0000256" key="4">
    <source>
        <dbReference type="ARBA" id="ARBA00022741"/>
    </source>
</evidence>
<dbReference type="PANTHER" id="PTHR27003">
    <property type="entry name" value="OS07G0166700 PROTEIN"/>
    <property type="match status" value="1"/>
</dbReference>
<comment type="catalytic activity">
    <reaction evidence="8">
        <text>L-seryl-[protein] + ATP = O-phospho-L-seryl-[protein] + ADP + H(+)</text>
        <dbReference type="Rhea" id="RHEA:17989"/>
        <dbReference type="Rhea" id="RHEA-COMP:9863"/>
        <dbReference type="Rhea" id="RHEA-COMP:11604"/>
        <dbReference type="ChEBI" id="CHEBI:15378"/>
        <dbReference type="ChEBI" id="CHEBI:29999"/>
        <dbReference type="ChEBI" id="CHEBI:30616"/>
        <dbReference type="ChEBI" id="CHEBI:83421"/>
        <dbReference type="ChEBI" id="CHEBI:456216"/>
        <dbReference type="EC" id="2.7.11.1"/>
    </reaction>
</comment>
<dbReference type="FunFam" id="3.30.200.20:FF:000039">
    <property type="entry name" value="receptor-like protein kinase FERONIA"/>
    <property type="match status" value="1"/>
</dbReference>
<evidence type="ECO:0000256" key="5">
    <source>
        <dbReference type="ARBA" id="ARBA00022777"/>
    </source>
</evidence>